<accession>A0A9D2BAE1</accession>
<sequence length="363" mass="40349">MEQNDVFMIHGTEYRDMTIQLLREVNLAAEIGDRKKKVGIKPNLVAATPASHGATTHPEIVDGLLSYLKENGFEQIQVMEGSWVGEKTMNAARANGILDVCQKHQVEFVDLQKDQTITCERNGMKIQVCKKALEVDYMINLPVVKGHCQTHITCALKNSKGFIPNSEKRRFHRMGLHKPIAVLNTLIHQDFILADNICGDLEFEEGGSPVTMNRVLAWKDPVLCDSFAAEIMGYHPYEISYIRLAEELGIGKADTKAINIHELNQQEGDLQTAVPTGKTRRLSAYVKPQDACSACYGSLIHALGRLEEKGVLQGKEKIAIGQGYRNKTGTIGIGQCTKCFEKSLAGCPPKAVEIVQFLEKEWQ</sequence>
<dbReference type="InterPro" id="IPR007160">
    <property type="entry name" value="DUF362"/>
</dbReference>
<proteinExistence type="predicted"/>
<dbReference type="AlphaFoldDB" id="A0A9D2BAE1"/>
<organism evidence="2 3">
    <name type="scientific">Candidatus Anaerostipes excrementavium</name>
    <dbReference type="NCBI Taxonomy" id="2838463"/>
    <lineage>
        <taxon>Bacteria</taxon>
        <taxon>Bacillati</taxon>
        <taxon>Bacillota</taxon>
        <taxon>Clostridia</taxon>
        <taxon>Lachnospirales</taxon>
        <taxon>Lachnospiraceae</taxon>
        <taxon>Anaerostipes</taxon>
    </lineage>
</organism>
<dbReference type="EMBL" id="DXEM01000035">
    <property type="protein sequence ID" value="HIX68833.1"/>
    <property type="molecule type" value="Genomic_DNA"/>
</dbReference>
<gene>
    <name evidence="2" type="ORF">H9735_12030</name>
</gene>
<name>A0A9D2BAE1_9FIRM</name>
<evidence type="ECO:0000313" key="3">
    <source>
        <dbReference type="Proteomes" id="UP000886721"/>
    </source>
</evidence>
<protein>
    <submittedName>
        <fullName evidence="2">DUF362 domain-containing protein</fullName>
    </submittedName>
</protein>
<dbReference type="Pfam" id="PF04015">
    <property type="entry name" value="DUF362"/>
    <property type="match status" value="1"/>
</dbReference>
<dbReference type="Proteomes" id="UP000886721">
    <property type="component" value="Unassembled WGS sequence"/>
</dbReference>
<reference evidence="2" key="2">
    <citation type="submission" date="2021-04" db="EMBL/GenBank/DDBJ databases">
        <authorList>
            <person name="Gilroy R."/>
        </authorList>
    </citation>
    <scope>NUCLEOTIDE SEQUENCE</scope>
    <source>
        <strain evidence="2">CHK191-13928</strain>
    </source>
</reference>
<reference evidence="2" key="1">
    <citation type="journal article" date="2021" name="PeerJ">
        <title>Extensive microbial diversity within the chicken gut microbiome revealed by metagenomics and culture.</title>
        <authorList>
            <person name="Gilroy R."/>
            <person name="Ravi A."/>
            <person name="Getino M."/>
            <person name="Pursley I."/>
            <person name="Horton D.L."/>
            <person name="Alikhan N.F."/>
            <person name="Baker D."/>
            <person name="Gharbi K."/>
            <person name="Hall N."/>
            <person name="Watson M."/>
            <person name="Adriaenssens E.M."/>
            <person name="Foster-Nyarko E."/>
            <person name="Jarju S."/>
            <person name="Secka A."/>
            <person name="Antonio M."/>
            <person name="Oren A."/>
            <person name="Chaudhuri R.R."/>
            <person name="La Ragione R."/>
            <person name="Hildebrand F."/>
            <person name="Pallen M.J."/>
        </authorList>
    </citation>
    <scope>NUCLEOTIDE SEQUENCE</scope>
    <source>
        <strain evidence="2">CHK191-13928</strain>
    </source>
</reference>
<evidence type="ECO:0000259" key="1">
    <source>
        <dbReference type="Pfam" id="PF04015"/>
    </source>
</evidence>
<evidence type="ECO:0000313" key="2">
    <source>
        <dbReference type="EMBL" id="HIX68833.1"/>
    </source>
</evidence>
<comment type="caution">
    <text evidence="2">The sequence shown here is derived from an EMBL/GenBank/DDBJ whole genome shotgun (WGS) entry which is preliminary data.</text>
</comment>
<feature type="domain" description="DUF362" evidence="1">
    <location>
        <begin position="38"/>
        <end position="229"/>
    </location>
</feature>